<comment type="caution">
    <text evidence="1">The sequence shown here is derived from an EMBL/GenBank/DDBJ whole genome shotgun (WGS) entry which is preliminary data.</text>
</comment>
<dbReference type="AlphaFoldDB" id="A0ABD6ER85"/>
<reference evidence="1 2" key="1">
    <citation type="submission" date="2024-08" db="EMBL/GenBank/DDBJ databases">
        <title>Gnathostoma spinigerum genome.</title>
        <authorList>
            <person name="Gonzalez-Bertolin B."/>
            <person name="Monzon S."/>
            <person name="Zaballos A."/>
            <person name="Jimenez P."/>
            <person name="Dekumyoy P."/>
            <person name="Varona S."/>
            <person name="Cuesta I."/>
            <person name="Sumanam S."/>
            <person name="Adisakwattana P."/>
            <person name="Gasser R.B."/>
            <person name="Hernandez-Gonzalez A."/>
            <person name="Young N.D."/>
            <person name="Perteguer M.J."/>
        </authorList>
    </citation>
    <scope>NUCLEOTIDE SEQUENCE [LARGE SCALE GENOMIC DNA]</scope>
    <source>
        <strain evidence="1">AL3</strain>
        <tissue evidence="1">Liver</tissue>
    </source>
</reference>
<dbReference type="Proteomes" id="UP001608902">
    <property type="component" value="Unassembled WGS sequence"/>
</dbReference>
<proteinExistence type="predicted"/>
<protein>
    <submittedName>
        <fullName evidence="1">Uncharacterized protein</fullName>
    </submittedName>
</protein>
<gene>
    <name evidence="1" type="ORF">AB6A40_009062</name>
</gene>
<accession>A0ABD6ER85</accession>
<sequence>MERSSKYHHPQKKRKSDIRRVRDRICKIATKFAVMGFEKKSKPHLEKVKKKELYKECSETAGKLLKPSPIDLSNYVPLDDADFGCSSSFNVLAEIVKTAAHSEPVIELNESNVADASDKSKSRNEFDDFIPLVNIDSRSSTTGLTDSEVTFFMFCSVIVENLQYLLTSNFRGDNGWKDGQLYSNCLIFL</sequence>
<name>A0ABD6ER85_9BILA</name>
<keyword evidence="2" id="KW-1185">Reference proteome</keyword>
<evidence type="ECO:0000313" key="1">
    <source>
        <dbReference type="EMBL" id="MFH4982353.1"/>
    </source>
</evidence>
<dbReference type="EMBL" id="JBGFUD010009075">
    <property type="protein sequence ID" value="MFH4982353.1"/>
    <property type="molecule type" value="Genomic_DNA"/>
</dbReference>
<organism evidence="1 2">
    <name type="scientific">Gnathostoma spinigerum</name>
    <dbReference type="NCBI Taxonomy" id="75299"/>
    <lineage>
        <taxon>Eukaryota</taxon>
        <taxon>Metazoa</taxon>
        <taxon>Ecdysozoa</taxon>
        <taxon>Nematoda</taxon>
        <taxon>Chromadorea</taxon>
        <taxon>Rhabditida</taxon>
        <taxon>Spirurina</taxon>
        <taxon>Gnathostomatomorpha</taxon>
        <taxon>Gnathostomatoidea</taxon>
        <taxon>Gnathostomatidae</taxon>
        <taxon>Gnathostoma</taxon>
    </lineage>
</organism>
<evidence type="ECO:0000313" key="2">
    <source>
        <dbReference type="Proteomes" id="UP001608902"/>
    </source>
</evidence>